<name>A0A367FH52_9ACTN</name>
<reference evidence="1 2" key="1">
    <citation type="submission" date="2018-06" db="EMBL/GenBank/DDBJ databases">
        <title>Sphaerisporangium craniellae sp. nov., isolated from a marine sponge in the South China Sea.</title>
        <authorList>
            <person name="Li L."/>
        </authorList>
    </citation>
    <scope>NUCLEOTIDE SEQUENCE [LARGE SCALE GENOMIC DNA]</scope>
    <source>
        <strain evidence="1 2">CCTCC AA 208026</strain>
    </source>
</reference>
<proteinExistence type="predicted"/>
<dbReference type="AlphaFoldDB" id="A0A367FH52"/>
<organism evidence="1 2">
    <name type="scientific">Sphaerisporangium album</name>
    <dbReference type="NCBI Taxonomy" id="509200"/>
    <lineage>
        <taxon>Bacteria</taxon>
        <taxon>Bacillati</taxon>
        <taxon>Actinomycetota</taxon>
        <taxon>Actinomycetes</taxon>
        <taxon>Streptosporangiales</taxon>
        <taxon>Streptosporangiaceae</taxon>
        <taxon>Sphaerisporangium</taxon>
    </lineage>
</organism>
<gene>
    <name evidence="1" type="ORF">DQ384_18765</name>
</gene>
<dbReference type="RefSeq" id="WP_114030143.1">
    <property type="nucleotide sequence ID" value="NZ_QOIL01000010.1"/>
</dbReference>
<keyword evidence="2" id="KW-1185">Reference proteome</keyword>
<accession>A0A367FH52</accession>
<comment type="caution">
    <text evidence="1">The sequence shown here is derived from an EMBL/GenBank/DDBJ whole genome shotgun (WGS) entry which is preliminary data.</text>
</comment>
<evidence type="ECO:0000313" key="2">
    <source>
        <dbReference type="Proteomes" id="UP000253094"/>
    </source>
</evidence>
<dbReference type="EMBL" id="QOIL01000010">
    <property type="protein sequence ID" value="RCG29634.1"/>
    <property type="molecule type" value="Genomic_DNA"/>
</dbReference>
<protein>
    <submittedName>
        <fullName evidence="1">Uncharacterized protein</fullName>
    </submittedName>
</protein>
<dbReference type="OrthoDB" id="2088102at2"/>
<evidence type="ECO:0000313" key="1">
    <source>
        <dbReference type="EMBL" id="RCG29634.1"/>
    </source>
</evidence>
<dbReference type="Proteomes" id="UP000253094">
    <property type="component" value="Unassembled WGS sequence"/>
</dbReference>
<sequence length="152" mass="17392">MINVRSFFRTPDGEFVAVDEFDGALDDLDYIEGAIELEVDGKPMLGKAEWDYVDELWFYISDMVREMRSTGEAMTDFPDQPITLSFRRIDRVGRVRISCDFGVSHERRDAVVREEELLDALRRSGSLFFEKMAILAPGHSKGYADAVERLQG</sequence>